<evidence type="ECO:0000313" key="4">
    <source>
        <dbReference type="Proteomes" id="UP000317940"/>
    </source>
</evidence>
<sequence length="706" mass="76450">MWDVFLSYSRADRERVAPLVDALEQAGLNVFVDHAAIPDFQPISATIREQLGRSKVLLAFYSAGYPHRPACQWELTAAYLAGWHEQDPRRRVLVVNPEPGSEHIHPVELRDARHWPLPTSPGQLTAFAAQVRAFTDRLAGPLPILASPAPPAFSPRPRPLSSPVFTGRLTDLWHLHTALNSHDAPLVTSGAATGLAVLHGAPGIGKTLLAREYALRFAPAYPGGIFWLDVSSGAGHGPATAARHQFRLGLAGIATDLGLTGTDPDLAVHRALRDTRLPYLWVLDGLADGLSNREVANLCAPTAEGRTLLTTRSLRYSSLARSVELRELEPPYDYELLTARVEPSNVEQVTAAKQLSESLGGHPLALDLAGCAAQQHPFTELLQVQHTPGQSLLELAAKQYPPATDWPVGLTRALLVDALDAGPLPLDVLRVGCALAPATIDARLAAEVLRSVEPASSAVALRRAKAGLSLLRAQHLVHCPDEAPDRFLVSPVLVQAFAEHDPNPARTAQLRAAAVRLLADHRSTTLERGAPNTRAAGPRRELSMPHQHRATHSDLDRMAAFDLQTELVLRIGTQQLEPDTGSLREALSSLHSLFEFTRSTLRQYNVGLSEPSRPHAVPNVPGLADQLLNGVLRPFLTRWHPLLQAHESARPAELPALHHEQRWPLAGELRTALAALSRPMNAVVADLATISGADFGLDRRSTSSAD</sequence>
<feature type="region of interest" description="Disordered" evidence="1">
    <location>
        <begin position="524"/>
        <end position="546"/>
    </location>
</feature>
<reference evidence="3 4" key="1">
    <citation type="submission" date="2019-06" db="EMBL/GenBank/DDBJ databases">
        <title>Sequencing the genomes of 1000 actinobacteria strains.</title>
        <authorList>
            <person name="Klenk H.-P."/>
        </authorList>
    </citation>
    <scope>NUCLEOTIDE SEQUENCE [LARGE SCALE GENOMIC DNA]</scope>
    <source>
        <strain evidence="3 4">DSM 44826</strain>
    </source>
</reference>
<dbReference type="Proteomes" id="UP000317940">
    <property type="component" value="Unassembled WGS sequence"/>
</dbReference>
<proteinExistence type="predicted"/>
<feature type="domain" description="TIR" evidence="2">
    <location>
        <begin position="1"/>
        <end position="135"/>
    </location>
</feature>
<dbReference type="AlphaFoldDB" id="A0A561UNC5"/>
<gene>
    <name evidence="3" type="ORF">FHX73_114748</name>
</gene>
<accession>A0A561UNC5</accession>
<comment type="caution">
    <text evidence="3">The sequence shown here is derived from an EMBL/GenBank/DDBJ whole genome shotgun (WGS) entry which is preliminary data.</text>
</comment>
<dbReference type="GO" id="GO:0007165">
    <property type="term" value="P:signal transduction"/>
    <property type="evidence" value="ECO:0007669"/>
    <property type="project" value="InterPro"/>
</dbReference>
<dbReference type="InterPro" id="IPR027417">
    <property type="entry name" value="P-loop_NTPase"/>
</dbReference>
<name>A0A561UNC5_9ACTN</name>
<dbReference type="SUPFAM" id="SSF52200">
    <property type="entry name" value="Toll/Interleukin receptor TIR domain"/>
    <property type="match status" value="1"/>
</dbReference>
<organism evidence="3 4">
    <name type="scientific">Kitasatospora viridis</name>
    <dbReference type="NCBI Taxonomy" id="281105"/>
    <lineage>
        <taxon>Bacteria</taxon>
        <taxon>Bacillati</taxon>
        <taxon>Actinomycetota</taxon>
        <taxon>Actinomycetes</taxon>
        <taxon>Kitasatosporales</taxon>
        <taxon>Streptomycetaceae</taxon>
        <taxon>Kitasatospora</taxon>
    </lineage>
</organism>
<dbReference type="EMBL" id="VIWT01000001">
    <property type="protein sequence ID" value="TWG00868.1"/>
    <property type="molecule type" value="Genomic_DNA"/>
</dbReference>
<dbReference type="PANTHER" id="PTHR47691:SF3">
    <property type="entry name" value="HTH-TYPE TRANSCRIPTIONAL REGULATOR RV0890C-RELATED"/>
    <property type="match status" value="1"/>
</dbReference>
<protein>
    <submittedName>
        <fullName evidence="3">NB-ARC domain-containing protein</fullName>
    </submittedName>
</protein>
<dbReference type="PROSITE" id="PS50104">
    <property type="entry name" value="TIR"/>
    <property type="match status" value="1"/>
</dbReference>
<dbReference type="Gene3D" id="3.40.50.10140">
    <property type="entry name" value="Toll/interleukin-1 receptor homology (TIR) domain"/>
    <property type="match status" value="1"/>
</dbReference>
<dbReference type="InterPro" id="IPR035897">
    <property type="entry name" value="Toll_tir_struct_dom_sf"/>
</dbReference>
<dbReference type="Gene3D" id="3.40.50.300">
    <property type="entry name" value="P-loop containing nucleotide triphosphate hydrolases"/>
    <property type="match status" value="1"/>
</dbReference>
<evidence type="ECO:0000313" key="3">
    <source>
        <dbReference type="EMBL" id="TWG00868.1"/>
    </source>
</evidence>
<evidence type="ECO:0000256" key="1">
    <source>
        <dbReference type="SAM" id="MobiDB-lite"/>
    </source>
</evidence>
<dbReference type="InterPro" id="IPR000157">
    <property type="entry name" value="TIR_dom"/>
</dbReference>
<dbReference type="Pfam" id="PF13676">
    <property type="entry name" value="TIR_2"/>
    <property type="match status" value="1"/>
</dbReference>
<dbReference type="PANTHER" id="PTHR47691">
    <property type="entry name" value="REGULATOR-RELATED"/>
    <property type="match status" value="1"/>
</dbReference>
<dbReference type="GO" id="GO:0043531">
    <property type="term" value="F:ADP binding"/>
    <property type="evidence" value="ECO:0007669"/>
    <property type="project" value="InterPro"/>
</dbReference>
<dbReference type="SUPFAM" id="SSF52540">
    <property type="entry name" value="P-loop containing nucleoside triphosphate hydrolases"/>
    <property type="match status" value="1"/>
</dbReference>
<evidence type="ECO:0000259" key="2">
    <source>
        <dbReference type="PROSITE" id="PS50104"/>
    </source>
</evidence>
<keyword evidence="4" id="KW-1185">Reference proteome</keyword>